<dbReference type="Pfam" id="PF00075">
    <property type="entry name" value="RNase_H"/>
    <property type="match status" value="1"/>
</dbReference>
<keyword evidence="1" id="KW-0472">Membrane</keyword>
<dbReference type="Pfam" id="PF14529">
    <property type="entry name" value="Exo_endo_phos_2"/>
    <property type="match status" value="1"/>
</dbReference>
<dbReference type="InterPro" id="IPR043502">
    <property type="entry name" value="DNA/RNA_pol_sf"/>
</dbReference>
<evidence type="ECO:0000259" key="3">
    <source>
        <dbReference type="PROSITE" id="PS50878"/>
    </source>
</evidence>
<proteinExistence type="predicted"/>
<dbReference type="GO" id="GO:0003676">
    <property type="term" value="F:nucleic acid binding"/>
    <property type="evidence" value="ECO:0007669"/>
    <property type="project" value="InterPro"/>
</dbReference>
<dbReference type="Pfam" id="PF00078">
    <property type="entry name" value="RVT_1"/>
    <property type="match status" value="1"/>
</dbReference>
<reference evidence="5" key="2">
    <citation type="submission" date="2025-09" db="UniProtKB">
        <authorList>
            <consortium name="Ensembl"/>
        </authorList>
    </citation>
    <scope>IDENTIFICATION</scope>
</reference>
<evidence type="ECO:0000256" key="2">
    <source>
        <dbReference type="SAM" id="SignalP"/>
    </source>
</evidence>
<protein>
    <submittedName>
        <fullName evidence="5">Uncharacterized protein</fullName>
    </submittedName>
</protein>
<dbReference type="GO" id="GO:0006259">
    <property type="term" value="P:DNA metabolic process"/>
    <property type="evidence" value="ECO:0007669"/>
    <property type="project" value="UniProtKB-ARBA"/>
</dbReference>
<dbReference type="Gene3D" id="3.30.420.10">
    <property type="entry name" value="Ribonuclease H-like superfamily/Ribonuclease H"/>
    <property type="match status" value="1"/>
</dbReference>
<dbReference type="SUPFAM" id="SSF56672">
    <property type="entry name" value="DNA/RNA polymerases"/>
    <property type="match status" value="1"/>
</dbReference>
<dbReference type="InterPro" id="IPR052560">
    <property type="entry name" value="RdDP_mobile_element"/>
</dbReference>
<keyword evidence="1" id="KW-1133">Transmembrane helix</keyword>
<dbReference type="InterPro" id="IPR036691">
    <property type="entry name" value="Endo/exonu/phosph_ase_sf"/>
</dbReference>
<evidence type="ECO:0000313" key="5">
    <source>
        <dbReference type="Ensembl" id="ENSCCRP00010004090.1"/>
    </source>
</evidence>
<dbReference type="Gene3D" id="3.60.10.10">
    <property type="entry name" value="Endonuclease/exonuclease/phosphatase"/>
    <property type="match status" value="1"/>
</dbReference>
<dbReference type="InterPro" id="IPR000477">
    <property type="entry name" value="RT_dom"/>
</dbReference>
<feature type="domain" description="RNase H type-1" evidence="4">
    <location>
        <begin position="967"/>
        <end position="1100"/>
    </location>
</feature>
<dbReference type="CDD" id="cd09276">
    <property type="entry name" value="Rnase_HI_RT_non_LTR"/>
    <property type="match status" value="1"/>
</dbReference>
<dbReference type="AlphaFoldDB" id="A0A8C1GEW8"/>
<dbReference type="PANTHER" id="PTHR36688:SF2">
    <property type="entry name" value="ENDONUCLEASE_EXONUCLEASE_PHOSPHATASE DOMAIN-CONTAINING PROTEIN"/>
    <property type="match status" value="1"/>
</dbReference>
<dbReference type="CDD" id="cd01650">
    <property type="entry name" value="RT_nLTR_like"/>
    <property type="match status" value="1"/>
</dbReference>
<dbReference type="PROSITE" id="PS50878">
    <property type="entry name" value="RT_POL"/>
    <property type="match status" value="1"/>
</dbReference>
<sequence>MWWFIMVLLIFQWNARSLIANGQEFKKFISDLDKRPDIICIQETWFKPQLNFVLQGYQLIRKDRKNCNGGGVAIFIKQGVGYRNVEVSEDQEALMMEVWEGNQSIKIINFYNPCEKLCKNAMEKIRGNTSQKVVWCGDFNAHNTLWGSVKTDYNGLIVEEMLDWGRLVCINNGSITRIDVSNGRNSALDITLVSEDLARKCEWSVSKQSSMGSDHYPIWCQIGVDIVQTVVERMPRWKFKGANWELFKELCNNNMNEMGEIEEIEELSMKVIKVLRNTAEEVIGKTKTISRRKAVPWWNEKCSKAVRERNKAMKKARKSVLFTDYIIFKRAQAMVRREIRIAKRMFWREYCNRIGEDIEINDVWNMIRKMGGIQRNINIPVLVGHGKIAIKDSDKAEMLVEAFVKVHSNDNITDNMKKYREQKVKENEHIYEKKIPSGSRLDSTFTLYELKRALVGVKHTSPGKDEICYEMIKQLSDGSLNIILRLFNKIWDSGNIPVSWKHGVIVPIAKPGKDHSQPVSYRPIALTSNLCKLMERMVMNRLTYEMESKGMLSACQSGFRKGRNTMDSILSLEAEIRKAQVNKEMLVGVFFDVEKAYDMLWKEGLLMKLESLGIEGKMYNWISSFLFGRTIQVRVGSAYSRILSIENGTPQGSVSSPILFNLMINDIFRNIETGIGRSLYADDGALWKRGRNRLFVENKMQKAVKEVEKWSNSWGFRFSVVKTQVICFSNKKNNPMLNIKMYGNQLEQVNVVRFLGMWMDYKLNFGVHIQKLIEKCKKGINVLRCLSGADWGASCQSLKRIYYAVIRSNIDYGSMVYSSANKTLLKKIQVIQNQALRICCGAFRSSPVVSLQVELGELSLEQRRLQLRMRYWSGVCGHLESHPVKILLKECWEYEYKEIESFGWVVGKEANSLGLKEYLIAPSVPIPAIPPWMYPMPLIDLQIHKEINNQISIPTKLVVEQYVNREYYSVLQVFTDGSKEPESCRTAAAVFIPTFNIKIAKRLSDHVSVFTTELLAIILAIQWIEEVQPSRIVICTDSMAALTSLMSGKSESRQDLIFEVLQGLFRARQLGVLVFFLWVPAHVGVDGNEEVDKLAKKALKHPQIEIKVSLSKSEIKRLIAIEISKKWQKIWNNDSKGRHLYQIQERVGNERKRYGNRKKDVIITRLRIGHTALNYSLYKIGKHDTGNCDNCGELETVQHILLECAAYERERQQLSQELGRMGVDTISIKVLLGNGTRQSRIHELLFKYLNKTGIVNIIYLFIYFYFFSLPKPSTLHTPDQ</sequence>
<evidence type="ECO:0000256" key="1">
    <source>
        <dbReference type="SAM" id="Phobius"/>
    </source>
</evidence>
<evidence type="ECO:0000259" key="4">
    <source>
        <dbReference type="PROSITE" id="PS50879"/>
    </source>
</evidence>
<dbReference type="SUPFAM" id="SSF56219">
    <property type="entry name" value="DNase I-like"/>
    <property type="match status" value="1"/>
</dbReference>
<dbReference type="InterPro" id="IPR012337">
    <property type="entry name" value="RNaseH-like_sf"/>
</dbReference>
<feature type="domain" description="Reverse transcriptase" evidence="3">
    <location>
        <begin position="489"/>
        <end position="763"/>
    </location>
</feature>
<keyword evidence="1" id="KW-0812">Transmembrane</keyword>
<dbReference type="InterPro" id="IPR002156">
    <property type="entry name" value="RNaseH_domain"/>
</dbReference>
<dbReference type="SUPFAM" id="SSF53098">
    <property type="entry name" value="Ribonuclease H-like"/>
    <property type="match status" value="1"/>
</dbReference>
<dbReference type="Ensembl" id="ENSCCRT00010004409.1">
    <property type="protein sequence ID" value="ENSCCRP00010004090.1"/>
    <property type="gene ID" value="ENSCCRG00010001697.1"/>
</dbReference>
<feature type="chain" id="PRO_5034403172" evidence="2">
    <location>
        <begin position="18"/>
        <end position="1280"/>
    </location>
</feature>
<feature type="signal peptide" evidence="2">
    <location>
        <begin position="1"/>
        <end position="17"/>
    </location>
</feature>
<keyword evidence="6" id="KW-1185">Reference proteome</keyword>
<feature type="transmembrane region" description="Helical" evidence="1">
    <location>
        <begin position="1248"/>
        <end position="1267"/>
    </location>
</feature>
<dbReference type="PROSITE" id="PS50879">
    <property type="entry name" value="RNASE_H_1"/>
    <property type="match status" value="1"/>
</dbReference>
<organism evidence="5 6">
    <name type="scientific">Cyprinus carpio</name>
    <name type="common">Common carp</name>
    <dbReference type="NCBI Taxonomy" id="7962"/>
    <lineage>
        <taxon>Eukaryota</taxon>
        <taxon>Metazoa</taxon>
        <taxon>Chordata</taxon>
        <taxon>Craniata</taxon>
        <taxon>Vertebrata</taxon>
        <taxon>Euteleostomi</taxon>
        <taxon>Actinopterygii</taxon>
        <taxon>Neopterygii</taxon>
        <taxon>Teleostei</taxon>
        <taxon>Ostariophysi</taxon>
        <taxon>Cypriniformes</taxon>
        <taxon>Cyprinidae</taxon>
        <taxon>Cyprininae</taxon>
        <taxon>Cyprinus</taxon>
    </lineage>
</organism>
<evidence type="ECO:0000313" key="6">
    <source>
        <dbReference type="Proteomes" id="UP000694427"/>
    </source>
</evidence>
<dbReference type="Proteomes" id="UP000694427">
    <property type="component" value="Unplaced"/>
</dbReference>
<keyword evidence="2" id="KW-0732">Signal</keyword>
<dbReference type="PANTHER" id="PTHR36688">
    <property type="entry name" value="ENDO/EXONUCLEASE/PHOSPHATASE DOMAIN-CONTAINING PROTEIN"/>
    <property type="match status" value="1"/>
</dbReference>
<dbReference type="GO" id="GO:0004523">
    <property type="term" value="F:RNA-DNA hybrid ribonuclease activity"/>
    <property type="evidence" value="ECO:0007669"/>
    <property type="project" value="InterPro"/>
</dbReference>
<dbReference type="InterPro" id="IPR036397">
    <property type="entry name" value="RNaseH_sf"/>
</dbReference>
<dbReference type="InterPro" id="IPR005135">
    <property type="entry name" value="Endo/exonuclease/phosphatase"/>
</dbReference>
<reference evidence="5" key="1">
    <citation type="submission" date="2025-08" db="UniProtKB">
        <authorList>
            <consortium name="Ensembl"/>
        </authorList>
    </citation>
    <scope>IDENTIFICATION</scope>
</reference>
<accession>A0A8C1GEW8</accession>
<name>A0A8C1GEW8_CYPCA</name>